<organism evidence="3 5">
    <name type="scientific">Cucumis melo var. makuwa</name>
    <name type="common">Oriental melon</name>
    <dbReference type="NCBI Taxonomy" id="1194695"/>
    <lineage>
        <taxon>Eukaryota</taxon>
        <taxon>Viridiplantae</taxon>
        <taxon>Streptophyta</taxon>
        <taxon>Embryophyta</taxon>
        <taxon>Tracheophyta</taxon>
        <taxon>Spermatophyta</taxon>
        <taxon>Magnoliopsida</taxon>
        <taxon>eudicotyledons</taxon>
        <taxon>Gunneridae</taxon>
        <taxon>Pentapetalae</taxon>
        <taxon>rosids</taxon>
        <taxon>fabids</taxon>
        <taxon>Cucurbitales</taxon>
        <taxon>Cucurbitaceae</taxon>
        <taxon>Benincaseae</taxon>
        <taxon>Cucumis</taxon>
    </lineage>
</organism>
<proteinExistence type="predicted"/>
<dbReference type="EMBL" id="SSTD01006366">
    <property type="protein sequence ID" value="TYK20376.1"/>
    <property type="molecule type" value="Genomic_DNA"/>
</dbReference>
<feature type="region of interest" description="Disordered" evidence="1">
    <location>
        <begin position="268"/>
        <end position="291"/>
    </location>
</feature>
<dbReference type="CDD" id="cd09272">
    <property type="entry name" value="RNase_HI_RT_Ty1"/>
    <property type="match status" value="1"/>
</dbReference>
<dbReference type="Proteomes" id="UP000321947">
    <property type="component" value="Unassembled WGS sequence"/>
</dbReference>
<gene>
    <name evidence="4" type="ORF">E5676_scaffold228G00800</name>
    <name evidence="3" type="ORF">E6C27_scaffold125G002450</name>
</gene>
<reference evidence="5 6" key="1">
    <citation type="submission" date="2019-08" db="EMBL/GenBank/DDBJ databases">
        <title>Draft genome sequences of two oriental melons (Cucumis melo L. var makuwa).</title>
        <authorList>
            <person name="Kwon S.-Y."/>
        </authorList>
    </citation>
    <scope>NUCLEOTIDE SEQUENCE [LARGE SCALE GENOMIC DNA]</scope>
    <source>
        <strain evidence="6">cv. Chang Bougi</strain>
        <strain evidence="5">cv. SW 3</strain>
        <tissue evidence="3">Leaf</tissue>
    </source>
</reference>
<dbReference type="AlphaFoldDB" id="A0A5A7THD7"/>
<feature type="domain" description="Reverse transcriptase Ty1/copia-type" evidence="2">
    <location>
        <begin position="389"/>
        <end position="632"/>
    </location>
</feature>
<dbReference type="GO" id="GO:0016301">
    <property type="term" value="F:kinase activity"/>
    <property type="evidence" value="ECO:0007669"/>
    <property type="project" value="UniProtKB-KW"/>
</dbReference>
<evidence type="ECO:0000313" key="6">
    <source>
        <dbReference type="Proteomes" id="UP000321947"/>
    </source>
</evidence>
<feature type="region of interest" description="Disordered" evidence="1">
    <location>
        <begin position="31"/>
        <end position="85"/>
    </location>
</feature>
<evidence type="ECO:0000313" key="4">
    <source>
        <dbReference type="EMBL" id="TYK20376.1"/>
    </source>
</evidence>
<sequence>MEVCFEVHLEEDRTNAIGVLTTSTIDSAAFSAQSSNRDSDKNNGKSIPVCEHRKKQWHTKDRCWKLHDHPPVGKKRSSNEKQNSGRAYISETTHASTSQSTDPTASQTKTLTLGVIAQSGMPQSLGLISVDGKNSWILDSGATNLWNTLSHMPRVLDMSSGRTISTARHNRGLYILDDDTSYMWGDAILTATHLINRMSFHILHLQTPLDYLKESYPSTRLVYERGYKYFHPPSRKYFVTIDVTLCENRPYFLVSHLQGRVRNLKKEVRSPTSQPLATVQDFEPPQDQGMEIPTEPCINNMMSENDRVTRKLDEYDPSLDIPIALRKGTRSCTKHPICNHVSYDNLSPQFTAFTASLDSTIIPKNIYTALECLEWKNAVMEEMKALEKNKTWEICALPKGHKTVGCKWVFSLKYKVDGTLDRHKARLVAKGFTQTYGIDYSETVSPVAKLNTVRVLLSIAMNKDWPLYERDVKNAFLNGDLVEEVYMSLPLGFETLFGQKVCKLQKSLYGLKQSLRTWFDRFTTFVKSQWYSQGHSDHTLFTKVSKTGKIAILIVYVDDIVLTGDDQTKISQLKQRMGVEFEIKDLGNLKYFLGMKVAKPKEGISVSQKKYTLDLLTETGMLGCRPADTPIEFNCKLRNFDDQVPIDQEQYQRLGNLVTWRSKKQSVVARSSAEAEYKAMSLGICEEIWLQKVSSDLHQECETPLKLFCDNKVSISIANNPVSIANNMIKLNILRVIDISSKKDLTVEAYAFCTFLQANRLLMFSPRGFSDHTSTFTLASTSVRKLLNNFKLITSQDPPSWTLVMLQVAYQRNGGSVLGIEVISS</sequence>
<dbReference type="EMBL" id="SSTE01017007">
    <property type="protein sequence ID" value="KAA0041017.1"/>
    <property type="molecule type" value="Genomic_DNA"/>
</dbReference>
<comment type="caution">
    <text evidence="3">The sequence shown here is derived from an EMBL/GenBank/DDBJ whole genome shotgun (WGS) entry which is preliminary data.</text>
</comment>
<keyword evidence="3" id="KW-0808">Transferase</keyword>
<dbReference type="Pfam" id="PF07727">
    <property type="entry name" value="RVT_2"/>
    <property type="match status" value="1"/>
</dbReference>
<evidence type="ECO:0000259" key="2">
    <source>
        <dbReference type="Pfam" id="PF07727"/>
    </source>
</evidence>
<dbReference type="Proteomes" id="UP000321393">
    <property type="component" value="Unassembled WGS sequence"/>
</dbReference>
<accession>A0A5A7THD7</accession>
<protein>
    <submittedName>
        <fullName evidence="3">Cysteine-rich RLK (RECEPTOR-like protein kinase) 8</fullName>
    </submittedName>
</protein>
<dbReference type="PANTHER" id="PTHR11439:SF463">
    <property type="entry name" value="REVERSE TRANSCRIPTASE TY1_COPIA-TYPE DOMAIN-CONTAINING PROTEIN"/>
    <property type="match status" value="1"/>
</dbReference>
<dbReference type="SUPFAM" id="SSF56672">
    <property type="entry name" value="DNA/RNA polymerases"/>
    <property type="match status" value="1"/>
</dbReference>
<dbReference type="InterPro" id="IPR013103">
    <property type="entry name" value="RVT_2"/>
</dbReference>
<evidence type="ECO:0000313" key="3">
    <source>
        <dbReference type="EMBL" id="KAA0041017.1"/>
    </source>
</evidence>
<dbReference type="OrthoDB" id="128382at2759"/>
<evidence type="ECO:0000256" key="1">
    <source>
        <dbReference type="SAM" id="MobiDB-lite"/>
    </source>
</evidence>
<name>A0A5A7THD7_CUCMM</name>
<keyword evidence="3" id="KW-0418">Kinase</keyword>
<keyword evidence="4" id="KW-0675">Receptor</keyword>
<evidence type="ECO:0000313" key="5">
    <source>
        <dbReference type="Proteomes" id="UP000321393"/>
    </source>
</evidence>
<dbReference type="PANTHER" id="PTHR11439">
    <property type="entry name" value="GAG-POL-RELATED RETROTRANSPOSON"/>
    <property type="match status" value="1"/>
</dbReference>
<dbReference type="InterPro" id="IPR043502">
    <property type="entry name" value="DNA/RNA_pol_sf"/>
</dbReference>
<feature type="compositionally biased region" description="Basic and acidic residues" evidence="1">
    <location>
        <begin position="58"/>
        <end position="71"/>
    </location>
</feature>